<proteinExistence type="predicted"/>
<evidence type="ECO:0000313" key="1">
    <source>
        <dbReference type="EMBL" id="GBP26833.1"/>
    </source>
</evidence>
<comment type="caution">
    <text evidence="1">The sequence shown here is derived from an EMBL/GenBank/DDBJ whole genome shotgun (WGS) entry which is preliminary data.</text>
</comment>
<reference evidence="1 2" key="1">
    <citation type="journal article" date="2019" name="Commun. Biol.">
        <title>The bagworm genome reveals a unique fibroin gene that provides high tensile strength.</title>
        <authorList>
            <person name="Kono N."/>
            <person name="Nakamura H."/>
            <person name="Ohtoshi R."/>
            <person name="Tomita M."/>
            <person name="Numata K."/>
            <person name="Arakawa K."/>
        </authorList>
    </citation>
    <scope>NUCLEOTIDE SEQUENCE [LARGE SCALE GENOMIC DNA]</scope>
</reference>
<accession>A0A4C1UK47</accession>
<dbReference type="AlphaFoldDB" id="A0A4C1UK47"/>
<organism evidence="1 2">
    <name type="scientific">Eumeta variegata</name>
    <name type="common">Bagworm moth</name>
    <name type="synonym">Eumeta japonica</name>
    <dbReference type="NCBI Taxonomy" id="151549"/>
    <lineage>
        <taxon>Eukaryota</taxon>
        <taxon>Metazoa</taxon>
        <taxon>Ecdysozoa</taxon>
        <taxon>Arthropoda</taxon>
        <taxon>Hexapoda</taxon>
        <taxon>Insecta</taxon>
        <taxon>Pterygota</taxon>
        <taxon>Neoptera</taxon>
        <taxon>Endopterygota</taxon>
        <taxon>Lepidoptera</taxon>
        <taxon>Glossata</taxon>
        <taxon>Ditrysia</taxon>
        <taxon>Tineoidea</taxon>
        <taxon>Psychidae</taxon>
        <taxon>Oiketicinae</taxon>
        <taxon>Eumeta</taxon>
    </lineage>
</organism>
<protein>
    <submittedName>
        <fullName evidence="1">Uncharacterized protein</fullName>
    </submittedName>
</protein>
<gene>
    <name evidence="1" type="ORF">EVAR_16413_1</name>
</gene>
<evidence type="ECO:0000313" key="2">
    <source>
        <dbReference type="Proteomes" id="UP000299102"/>
    </source>
</evidence>
<dbReference type="OrthoDB" id="410155at2759"/>
<keyword evidence="2" id="KW-1185">Reference proteome</keyword>
<sequence length="163" mass="18360">MERVSTALEEVDITACNNISDVIETTDEIDSAVGALNNRIGPIVKRCSRVVPASVDRRKLPVDALELLRAKNAALCHTYAYPSRENNRSRLRDLQRCVRAGMMEVKNEEWSNLMEDISSTHQAFWKVTKALKSEGYILTPHLKKPDSSLAVDDQEKAECMRTV</sequence>
<dbReference type="EMBL" id="BGZK01000186">
    <property type="protein sequence ID" value="GBP26833.1"/>
    <property type="molecule type" value="Genomic_DNA"/>
</dbReference>
<name>A0A4C1UK47_EUMVA</name>
<dbReference type="Proteomes" id="UP000299102">
    <property type="component" value="Unassembled WGS sequence"/>
</dbReference>